<accession>A0A6J4SED5</accession>
<feature type="compositionally biased region" description="Basic residues" evidence="1">
    <location>
        <begin position="118"/>
        <end position="138"/>
    </location>
</feature>
<feature type="compositionally biased region" description="Basic and acidic residues" evidence="1">
    <location>
        <begin position="478"/>
        <end position="503"/>
    </location>
</feature>
<evidence type="ECO:0000313" key="2">
    <source>
        <dbReference type="EMBL" id="CAA9496070.1"/>
    </source>
</evidence>
<proteinExistence type="predicted"/>
<feature type="region of interest" description="Disordered" evidence="1">
    <location>
        <begin position="176"/>
        <end position="213"/>
    </location>
</feature>
<feature type="region of interest" description="Disordered" evidence="1">
    <location>
        <begin position="255"/>
        <end position="511"/>
    </location>
</feature>
<organism evidence="2">
    <name type="scientific">uncultured Solirubrobacteraceae bacterium</name>
    <dbReference type="NCBI Taxonomy" id="1162706"/>
    <lineage>
        <taxon>Bacteria</taxon>
        <taxon>Bacillati</taxon>
        <taxon>Actinomycetota</taxon>
        <taxon>Thermoleophilia</taxon>
        <taxon>Solirubrobacterales</taxon>
        <taxon>Solirubrobacteraceae</taxon>
        <taxon>environmental samples</taxon>
    </lineage>
</organism>
<feature type="non-terminal residue" evidence="2">
    <location>
        <position position="1"/>
    </location>
</feature>
<gene>
    <name evidence="2" type="ORF">AVDCRST_MAG13-1992</name>
</gene>
<name>A0A6J4SED5_9ACTN</name>
<feature type="compositionally biased region" description="Low complexity" evidence="1">
    <location>
        <begin position="7"/>
        <end position="20"/>
    </location>
</feature>
<dbReference type="AlphaFoldDB" id="A0A6J4SED5"/>
<feature type="compositionally biased region" description="Basic and acidic residues" evidence="1">
    <location>
        <begin position="378"/>
        <end position="389"/>
    </location>
</feature>
<feature type="non-terminal residue" evidence="2">
    <location>
        <position position="511"/>
    </location>
</feature>
<feature type="compositionally biased region" description="Basic and acidic residues" evidence="1">
    <location>
        <begin position="258"/>
        <end position="270"/>
    </location>
</feature>
<feature type="compositionally biased region" description="Basic residues" evidence="1">
    <location>
        <begin position="47"/>
        <end position="56"/>
    </location>
</feature>
<feature type="compositionally biased region" description="Basic and acidic residues" evidence="1">
    <location>
        <begin position="57"/>
        <end position="66"/>
    </location>
</feature>
<dbReference type="GO" id="GO:0016491">
    <property type="term" value="F:oxidoreductase activity"/>
    <property type="evidence" value="ECO:0007669"/>
    <property type="project" value="UniProtKB-KW"/>
</dbReference>
<sequence>DPAPLHPALGPGRLRAARPAPAGPRHRAGRGARGHGHRAGLRDLLRHRLRHGRPRAAVRDGRDVDRRARRPLQARPGRPEPLPRPPHGGAVGRGDAVGGARGAPGARGAVLLPPARGRDRRPRRAHGPGPRPVRRVLRPHADPVLLPDRDLGPRHRRRARARGHEARDLHARGLAAHARGGDRAGGAVRAGGRRQPHLRPLRPGADPPVGGHAAVDLPLLRRGLPREDAGVPAPRVDARRLRHHAAARARGVLGRPEQGGRLRVPADRHAAAARRQRPLPGAHAPHRPGVDPLRLGHGVHHDERAAHPGLLLRGPARVHPARDLRPQRARRPGRDPAVDQPRARGGARVLRRGAARRPRRGLGGRAGHGRHRAARPRPGHDVPHRRAGEPGDAGVVELRRGVPHPARRLRDEDRHRDRRLHGRRAGQRLHPAPLHPHHAQPRRSAGRLARPERARRVRARPARPGDPRPRALSPAAAREGRARGDGLRARGEPARLPRPDRPGGRGPGGPM</sequence>
<feature type="compositionally biased region" description="Basic residues" evidence="1">
    <location>
        <begin position="349"/>
        <end position="377"/>
    </location>
</feature>
<keyword evidence="2" id="KW-0830">Ubiquinone</keyword>
<feature type="compositionally biased region" description="Low complexity" evidence="1">
    <location>
        <begin position="103"/>
        <end position="115"/>
    </location>
</feature>
<feature type="compositionally biased region" description="Basic residues" evidence="1">
    <location>
        <begin position="191"/>
        <end position="200"/>
    </location>
</feature>
<keyword evidence="2" id="KW-0560">Oxidoreductase</keyword>
<dbReference type="EC" id="1.6.5.3" evidence="2"/>
<feature type="compositionally biased region" description="Basic and acidic residues" evidence="1">
    <location>
        <begin position="320"/>
        <end position="337"/>
    </location>
</feature>
<feature type="compositionally biased region" description="Gly residues" evidence="1">
    <location>
        <begin position="89"/>
        <end position="102"/>
    </location>
</feature>
<feature type="compositionally biased region" description="Basic residues" evidence="1">
    <location>
        <begin position="24"/>
        <end position="39"/>
    </location>
</feature>
<protein>
    <submittedName>
        <fullName evidence="2">NADH-ubiquinone oxidoreductase chain M</fullName>
        <ecNumber evidence="2">1.6.5.3</ecNumber>
    </submittedName>
</protein>
<feature type="compositionally biased region" description="Basic residues" evidence="1">
    <location>
        <begin position="435"/>
        <end position="445"/>
    </location>
</feature>
<feature type="region of interest" description="Disordered" evidence="1">
    <location>
        <begin position="1"/>
        <end position="151"/>
    </location>
</feature>
<evidence type="ECO:0000256" key="1">
    <source>
        <dbReference type="SAM" id="MobiDB-lite"/>
    </source>
</evidence>
<reference evidence="2" key="1">
    <citation type="submission" date="2020-02" db="EMBL/GenBank/DDBJ databases">
        <authorList>
            <person name="Meier V. D."/>
        </authorList>
    </citation>
    <scope>NUCLEOTIDE SEQUENCE</scope>
    <source>
        <strain evidence="2">AVDCRST_MAG13</strain>
    </source>
</reference>
<feature type="compositionally biased region" description="Basic residues" evidence="1">
    <location>
        <begin position="416"/>
        <end position="427"/>
    </location>
</feature>
<dbReference type="EMBL" id="CADCVO010000316">
    <property type="protein sequence ID" value="CAA9496070.1"/>
    <property type="molecule type" value="Genomic_DNA"/>
</dbReference>